<keyword evidence="1" id="KW-0732">Signal</keyword>
<evidence type="ECO:0000313" key="2">
    <source>
        <dbReference type="EMBL" id="MBC3933009.1"/>
    </source>
</evidence>
<dbReference type="EMBL" id="JACOGD010000008">
    <property type="protein sequence ID" value="MBC3933009.1"/>
    <property type="molecule type" value="Genomic_DNA"/>
</dbReference>
<gene>
    <name evidence="2" type="ORF">H8K43_15125</name>
</gene>
<dbReference type="Proteomes" id="UP000654304">
    <property type="component" value="Unassembled WGS sequence"/>
</dbReference>
<evidence type="ECO:0000256" key="1">
    <source>
        <dbReference type="SAM" id="SignalP"/>
    </source>
</evidence>
<keyword evidence="3" id="KW-1185">Reference proteome</keyword>
<sequence length="260" mass="29643">MRRSDYLSTVLLCCAAPAMAAPVSLCYEDSSVYPWITGTGQGLAILQMQLVAKETGIEFELIRLPWKRCLLEVEAGRIHAAIAASYNKERATWGVYPRTPDGKLQRDYRMHTDSFYVYRHADSPIRWQAKGFQHLGNEAVGAQLGYSVGKDLEEAGYRVKYHPASSDLLSYLENRVLQVIVLQDHEAKRQLSHRPSLRDIVIREAQPVKVADQYLLFNTAFYKANKAQVQMIWQSIEKIRKSKLYLDEEREMLGTGTGDK</sequence>
<protein>
    <submittedName>
        <fullName evidence="2">Transporter substrate-binding domain-containing protein</fullName>
    </submittedName>
</protein>
<feature type="signal peptide" evidence="1">
    <location>
        <begin position="1"/>
        <end position="20"/>
    </location>
</feature>
<name>A0ABR7A848_9BURK</name>
<accession>A0ABR7A848</accession>
<organism evidence="2 3">
    <name type="scientific">Undibacterium curvum</name>
    <dbReference type="NCBI Taxonomy" id="2762294"/>
    <lineage>
        <taxon>Bacteria</taxon>
        <taxon>Pseudomonadati</taxon>
        <taxon>Pseudomonadota</taxon>
        <taxon>Betaproteobacteria</taxon>
        <taxon>Burkholderiales</taxon>
        <taxon>Oxalobacteraceae</taxon>
        <taxon>Undibacterium</taxon>
    </lineage>
</organism>
<evidence type="ECO:0000313" key="3">
    <source>
        <dbReference type="Proteomes" id="UP000654304"/>
    </source>
</evidence>
<feature type="chain" id="PRO_5045753806" evidence="1">
    <location>
        <begin position="21"/>
        <end position="260"/>
    </location>
</feature>
<dbReference type="Gene3D" id="3.40.190.10">
    <property type="entry name" value="Periplasmic binding protein-like II"/>
    <property type="match status" value="2"/>
</dbReference>
<dbReference type="RefSeq" id="WP_186904609.1">
    <property type="nucleotide sequence ID" value="NZ_JACOGD010000008.1"/>
</dbReference>
<reference evidence="2 3" key="1">
    <citation type="submission" date="2020-08" db="EMBL/GenBank/DDBJ databases">
        <title>Novel species isolated from subtropical streams in China.</title>
        <authorList>
            <person name="Lu H."/>
        </authorList>
    </citation>
    <scope>NUCLEOTIDE SEQUENCE [LARGE SCALE GENOMIC DNA]</scope>
    <source>
        <strain evidence="2 3">CY22W</strain>
    </source>
</reference>
<comment type="caution">
    <text evidence="2">The sequence shown here is derived from an EMBL/GenBank/DDBJ whole genome shotgun (WGS) entry which is preliminary data.</text>
</comment>
<proteinExistence type="predicted"/>
<dbReference type="SUPFAM" id="SSF53850">
    <property type="entry name" value="Periplasmic binding protein-like II"/>
    <property type="match status" value="1"/>
</dbReference>